<protein>
    <submittedName>
        <fullName evidence="1">Uncharacterized protein</fullName>
    </submittedName>
</protein>
<gene>
    <name evidence="1" type="ORF">BDK51DRAFT_39408</name>
</gene>
<accession>A0A4P9WA12</accession>
<evidence type="ECO:0000313" key="2">
    <source>
        <dbReference type="Proteomes" id="UP000269721"/>
    </source>
</evidence>
<dbReference type="Proteomes" id="UP000269721">
    <property type="component" value="Unassembled WGS sequence"/>
</dbReference>
<evidence type="ECO:0000313" key="1">
    <source>
        <dbReference type="EMBL" id="RKO88333.1"/>
    </source>
</evidence>
<dbReference type="AlphaFoldDB" id="A0A4P9WA12"/>
<reference evidence="2" key="1">
    <citation type="journal article" date="2018" name="Nat. Microbiol.">
        <title>Leveraging single-cell genomics to expand the fungal tree of life.</title>
        <authorList>
            <person name="Ahrendt S.R."/>
            <person name="Quandt C.A."/>
            <person name="Ciobanu D."/>
            <person name="Clum A."/>
            <person name="Salamov A."/>
            <person name="Andreopoulos B."/>
            <person name="Cheng J.F."/>
            <person name="Woyke T."/>
            <person name="Pelin A."/>
            <person name="Henrissat B."/>
            <person name="Reynolds N.K."/>
            <person name="Benny G.L."/>
            <person name="Smith M.E."/>
            <person name="James T.Y."/>
            <person name="Grigoriev I.V."/>
        </authorList>
    </citation>
    <scope>NUCLEOTIDE SEQUENCE [LARGE SCALE GENOMIC DNA]</scope>
</reference>
<proteinExistence type="predicted"/>
<name>A0A4P9WA12_9FUNG</name>
<organism evidence="1 2">
    <name type="scientific">Blyttiomyces helicus</name>
    <dbReference type="NCBI Taxonomy" id="388810"/>
    <lineage>
        <taxon>Eukaryota</taxon>
        <taxon>Fungi</taxon>
        <taxon>Fungi incertae sedis</taxon>
        <taxon>Chytridiomycota</taxon>
        <taxon>Chytridiomycota incertae sedis</taxon>
        <taxon>Chytridiomycetes</taxon>
        <taxon>Chytridiomycetes incertae sedis</taxon>
        <taxon>Blyttiomyces</taxon>
    </lineage>
</organism>
<sequence>MGPNSRYRFTTFLHHLSPQGEDVTAWHLPLKKRAGRIRTAPSRPLVDFPLFSRLTSLPNAGTAGVRPVGAVAHVRRRALSAGPQVGMFRGGQREWRMVPTAQLRRWHGTSLCPCCRPYLTRMVVRLASDIGGSRRPMLAEEMPPISSQTPGGRDFVFEPIFVCEWEEAFDAKISQRAMRRCASWTSTRLLLFQRALSPWTDRQDVWSGTRNHRVEVGGTPGITISHCARLPAFHYGLASPDSPLKAHLPKA</sequence>
<keyword evidence="2" id="KW-1185">Reference proteome</keyword>
<dbReference type="EMBL" id="KZ996787">
    <property type="protein sequence ID" value="RKO88333.1"/>
    <property type="molecule type" value="Genomic_DNA"/>
</dbReference>